<comment type="caution">
    <text evidence="4">The sequence shown here is derived from an EMBL/GenBank/DDBJ whole genome shotgun (WGS) entry which is preliminary data.</text>
</comment>
<evidence type="ECO:0000256" key="2">
    <source>
        <dbReference type="SAM" id="Phobius"/>
    </source>
</evidence>
<keyword evidence="3" id="KW-0732">Signal</keyword>
<feature type="signal peptide" evidence="3">
    <location>
        <begin position="1"/>
        <end position="28"/>
    </location>
</feature>
<feature type="chain" id="PRO_5046492518" description="Secreted protein" evidence="3">
    <location>
        <begin position="29"/>
        <end position="428"/>
    </location>
</feature>
<feature type="region of interest" description="Disordered" evidence="1">
    <location>
        <begin position="370"/>
        <end position="391"/>
    </location>
</feature>
<evidence type="ECO:0000313" key="4">
    <source>
        <dbReference type="EMBL" id="GAA3373298.1"/>
    </source>
</evidence>
<evidence type="ECO:0000256" key="3">
    <source>
        <dbReference type="SAM" id="SignalP"/>
    </source>
</evidence>
<keyword evidence="2" id="KW-0472">Membrane</keyword>
<dbReference type="Proteomes" id="UP001499990">
    <property type="component" value="Unassembled WGS sequence"/>
</dbReference>
<protein>
    <recommendedName>
        <fullName evidence="6">Secreted protein</fullName>
    </recommendedName>
</protein>
<evidence type="ECO:0000256" key="1">
    <source>
        <dbReference type="SAM" id="MobiDB-lite"/>
    </source>
</evidence>
<feature type="region of interest" description="Disordered" evidence="1">
    <location>
        <begin position="165"/>
        <end position="219"/>
    </location>
</feature>
<sequence>MTMQRGRGPLALAGAAVCAAVMAGPAWAADEPGAYGYDEAARTVKGGATSTDGPRLPAGSTYRDSIRAGQKLYYRVDLDAKSNAYLSTVVVPGPGTKVAGDRVRVRLEDRRAGSCDTEDTGFTSSAAYPRPVTAVVARVIEKDRTSCQEAGSYYLVVEREGAPTADPGPWGLEIGHLTEPAPKAGGPTAAPSQWPSASPPPPQDGPRERHGGTGFHTATGLAQGEWTDTITPGRTLYYWVPVDWGQQLFASADLGSSAKEGAFVGGALSLRLFNPVRSLVTGKDAYYSGKQTSAALDPVPPVAYENRYNAGDSVSGMRFAGGYYLAVDLNPEVVKDYGKGPYGLTLRLTITGDAKNGPYDGPAGEFAVSDASRQAAASGQKSGQRSSGDTADSAMPVVAAAGIGTGTVLVLGLGVWTLAARRSALRSG</sequence>
<proteinExistence type="predicted"/>
<keyword evidence="5" id="KW-1185">Reference proteome</keyword>
<feature type="compositionally biased region" description="Polar residues" evidence="1">
    <location>
        <begin position="371"/>
        <end position="390"/>
    </location>
</feature>
<dbReference type="EMBL" id="BAAAYL010000001">
    <property type="protein sequence ID" value="GAA3373298.1"/>
    <property type="molecule type" value="Genomic_DNA"/>
</dbReference>
<reference evidence="5" key="1">
    <citation type="journal article" date="2019" name="Int. J. Syst. Evol. Microbiol.">
        <title>The Global Catalogue of Microorganisms (GCM) 10K type strain sequencing project: providing services to taxonomists for standard genome sequencing and annotation.</title>
        <authorList>
            <consortium name="The Broad Institute Genomics Platform"/>
            <consortium name="The Broad Institute Genome Sequencing Center for Infectious Disease"/>
            <person name="Wu L."/>
            <person name="Ma J."/>
        </authorList>
    </citation>
    <scope>NUCLEOTIDE SEQUENCE [LARGE SCALE GENOMIC DNA]</scope>
    <source>
        <strain evidence="5">JCM 9651</strain>
    </source>
</reference>
<accession>A0ABP6SCZ0</accession>
<organism evidence="4 5">
    <name type="scientific">Streptomyces sannanensis</name>
    <dbReference type="NCBI Taxonomy" id="285536"/>
    <lineage>
        <taxon>Bacteria</taxon>
        <taxon>Bacillati</taxon>
        <taxon>Actinomycetota</taxon>
        <taxon>Actinomycetes</taxon>
        <taxon>Kitasatosporales</taxon>
        <taxon>Streptomycetaceae</taxon>
        <taxon>Streptomyces</taxon>
    </lineage>
</organism>
<name>A0ABP6SCZ0_9ACTN</name>
<feature type="transmembrane region" description="Helical" evidence="2">
    <location>
        <begin position="394"/>
        <end position="419"/>
    </location>
</feature>
<gene>
    <name evidence="4" type="ORF">GCM10020367_32700</name>
</gene>
<evidence type="ECO:0008006" key="6">
    <source>
        <dbReference type="Google" id="ProtNLM"/>
    </source>
</evidence>
<keyword evidence="2" id="KW-0812">Transmembrane</keyword>
<keyword evidence="2" id="KW-1133">Transmembrane helix</keyword>
<feature type="compositionally biased region" description="Low complexity" evidence="1">
    <location>
        <begin position="180"/>
        <end position="196"/>
    </location>
</feature>
<evidence type="ECO:0000313" key="5">
    <source>
        <dbReference type="Proteomes" id="UP001499990"/>
    </source>
</evidence>